<evidence type="ECO:0000313" key="2">
    <source>
        <dbReference type="Proteomes" id="UP001597414"/>
    </source>
</evidence>
<dbReference type="Proteomes" id="UP001597414">
    <property type="component" value="Unassembled WGS sequence"/>
</dbReference>
<evidence type="ECO:0008006" key="3">
    <source>
        <dbReference type="Google" id="ProtNLM"/>
    </source>
</evidence>
<keyword evidence="2" id="KW-1185">Reference proteome</keyword>
<dbReference type="RefSeq" id="WP_380801909.1">
    <property type="nucleotide sequence ID" value="NZ_JBHUIV010000016.1"/>
</dbReference>
<evidence type="ECO:0000313" key="1">
    <source>
        <dbReference type="EMBL" id="MFD2201841.1"/>
    </source>
</evidence>
<accession>A0ABW5BAZ1</accession>
<protein>
    <recommendedName>
        <fullName evidence="3">Polysaccharide (De)acetylase</fullName>
    </recommendedName>
</protein>
<comment type="caution">
    <text evidence="1">The sequence shown here is derived from an EMBL/GenBank/DDBJ whole genome shotgun (WGS) entry which is preliminary data.</text>
</comment>
<dbReference type="EMBL" id="JBHUIV010000016">
    <property type="protein sequence ID" value="MFD2201841.1"/>
    <property type="molecule type" value="Genomic_DNA"/>
</dbReference>
<organism evidence="1 2">
    <name type="scientific">Shivajiella indica</name>
    <dbReference type="NCBI Taxonomy" id="872115"/>
    <lineage>
        <taxon>Bacteria</taxon>
        <taxon>Pseudomonadati</taxon>
        <taxon>Bacteroidota</taxon>
        <taxon>Cytophagia</taxon>
        <taxon>Cytophagales</taxon>
        <taxon>Cyclobacteriaceae</taxon>
        <taxon>Shivajiella</taxon>
    </lineage>
</organism>
<name>A0ABW5BAZ1_9BACT</name>
<proteinExistence type="predicted"/>
<sequence length="371" mass="43266">MKEFLKKHLINFRGKRINEKLLIIESDDWGAIRIPNKRVQKELFSLGLIREADPFSKFDCLESRDDYKALFEVLGKFKDNYGNQAVLTANMVMGNPDFVQIEKSGFKQYAYEHFSRTYRSYYPEQSTFETLVSGIEKGFIYPQFHAREHLNVQRWMDKLQAGDPAFRKAFEYRCFAIDDKDKSNPRANIMATYDYQNSDELTTIQNSIEEGFQLFESTFGFKSLTHIAPCYVWNEAIEKQVADLGVIGIQGSKFQQFNLPSGIRYQRVWRYMGQKNNYQQVYTVRNVLFEPALNPKINWVDKALESISIAFFWGKPAVIGSHRINYVGGLSVENRCNSLAQLEELLHKVLKKWPDIRFINAEKLAKKMINA</sequence>
<gene>
    <name evidence="1" type="ORF">ACFSKV_09695</name>
</gene>
<reference evidence="2" key="1">
    <citation type="journal article" date="2019" name="Int. J. Syst. Evol. Microbiol.">
        <title>The Global Catalogue of Microorganisms (GCM) 10K type strain sequencing project: providing services to taxonomists for standard genome sequencing and annotation.</title>
        <authorList>
            <consortium name="The Broad Institute Genomics Platform"/>
            <consortium name="The Broad Institute Genome Sequencing Center for Infectious Disease"/>
            <person name="Wu L."/>
            <person name="Ma J."/>
        </authorList>
    </citation>
    <scope>NUCLEOTIDE SEQUENCE [LARGE SCALE GENOMIC DNA]</scope>
    <source>
        <strain evidence="2">KCTC 19812</strain>
    </source>
</reference>